<gene>
    <name evidence="1" type="ORF">KUCAC02_021251</name>
</gene>
<protein>
    <submittedName>
        <fullName evidence="1">Uncharacterized protein</fullName>
    </submittedName>
</protein>
<reference evidence="1" key="1">
    <citation type="submission" date="2022-05" db="EMBL/GenBank/DDBJ databases">
        <title>Chromosome-level genome of Chaenocephalus aceratus.</title>
        <authorList>
            <person name="Park H."/>
        </authorList>
    </citation>
    <scope>NUCLEOTIDE SEQUENCE</scope>
    <source>
        <strain evidence="1">KU_202001</strain>
    </source>
</reference>
<sequence length="304" mass="33181">MIYTEAPVANALSARYSRRSVVIAGGLISSVGVVFGAFSRNLIELYLTVWFLNGLGYALTWTNHLSGFLLIDSYSWRGALLILGGIQFNLCVCGMLLRPLKATRDLTCEVKANEEGLSLELLPNNYLEERRPRCLEAKDLRIPWGSDHITERACLEDPDEIPHLTMTPQDSNNKTGLSTKILRYVDYTLKTNARFMVYSGFGLFAVLGFFAQALFLVPYARGTAADSFSDSAGYCVASLPAGLLILRAGSFQRQPYGLVYGATVAIHITVLCEVVGINRLGSALGFFMLIRSSGGMLGPPIAGE</sequence>
<organism evidence="1 2">
    <name type="scientific">Chaenocephalus aceratus</name>
    <name type="common">Blackfin icefish</name>
    <name type="synonym">Chaenichthys aceratus</name>
    <dbReference type="NCBI Taxonomy" id="36190"/>
    <lineage>
        <taxon>Eukaryota</taxon>
        <taxon>Metazoa</taxon>
        <taxon>Chordata</taxon>
        <taxon>Craniata</taxon>
        <taxon>Vertebrata</taxon>
        <taxon>Euteleostomi</taxon>
        <taxon>Actinopterygii</taxon>
        <taxon>Neopterygii</taxon>
        <taxon>Teleostei</taxon>
        <taxon>Neoteleostei</taxon>
        <taxon>Acanthomorphata</taxon>
        <taxon>Eupercaria</taxon>
        <taxon>Perciformes</taxon>
        <taxon>Notothenioidei</taxon>
        <taxon>Channichthyidae</taxon>
        <taxon>Chaenocephalus</taxon>
    </lineage>
</organism>
<name>A0ACB9XEX8_CHAAC</name>
<proteinExistence type="predicted"/>
<dbReference type="Proteomes" id="UP001057452">
    <property type="component" value="Chromosome 6"/>
</dbReference>
<evidence type="ECO:0000313" key="2">
    <source>
        <dbReference type="Proteomes" id="UP001057452"/>
    </source>
</evidence>
<dbReference type="EMBL" id="CM043790">
    <property type="protein sequence ID" value="KAI4825571.1"/>
    <property type="molecule type" value="Genomic_DNA"/>
</dbReference>
<accession>A0ACB9XEX8</accession>
<keyword evidence="2" id="KW-1185">Reference proteome</keyword>
<evidence type="ECO:0000313" key="1">
    <source>
        <dbReference type="EMBL" id="KAI4825571.1"/>
    </source>
</evidence>
<comment type="caution">
    <text evidence="1">The sequence shown here is derived from an EMBL/GenBank/DDBJ whole genome shotgun (WGS) entry which is preliminary data.</text>
</comment>